<evidence type="ECO:0000256" key="6">
    <source>
        <dbReference type="ARBA" id="ARBA00022692"/>
    </source>
</evidence>
<feature type="transmembrane region" description="Helical" evidence="11">
    <location>
        <begin position="287"/>
        <end position="309"/>
    </location>
</feature>
<organism evidence="13 14">
    <name type="scientific">Meganyctiphanes norvegica</name>
    <name type="common">Northern krill</name>
    <name type="synonym">Thysanopoda norvegica</name>
    <dbReference type="NCBI Taxonomy" id="48144"/>
    <lineage>
        <taxon>Eukaryota</taxon>
        <taxon>Metazoa</taxon>
        <taxon>Ecdysozoa</taxon>
        <taxon>Arthropoda</taxon>
        <taxon>Crustacea</taxon>
        <taxon>Multicrustacea</taxon>
        <taxon>Malacostraca</taxon>
        <taxon>Eumalacostraca</taxon>
        <taxon>Eucarida</taxon>
        <taxon>Euphausiacea</taxon>
        <taxon>Euphausiidae</taxon>
        <taxon>Meganyctiphanes</taxon>
    </lineage>
</organism>
<dbReference type="EMBL" id="CAXKWB010004622">
    <property type="protein sequence ID" value="CAL4074494.1"/>
    <property type="molecule type" value="Genomic_DNA"/>
</dbReference>
<dbReference type="Pfam" id="PF03901">
    <property type="entry name" value="Glyco_transf_22"/>
    <property type="match status" value="1"/>
</dbReference>
<feature type="transmembrane region" description="Helical" evidence="11">
    <location>
        <begin position="175"/>
        <end position="203"/>
    </location>
</feature>
<dbReference type="GO" id="GO:0000026">
    <property type="term" value="F:alpha-1,2-mannosyltransferase activity"/>
    <property type="evidence" value="ECO:0007669"/>
    <property type="project" value="TreeGrafter"/>
</dbReference>
<keyword evidence="14" id="KW-1185">Reference proteome</keyword>
<feature type="transmembrane region" description="Helical" evidence="11">
    <location>
        <begin position="355"/>
        <end position="373"/>
    </location>
</feature>
<gene>
    <name evidence="13" type="ORF">MNOR_LOCUS9517</name>
</gene>
<comment type="subcellular location">
    <subcellularLocation>
        <location evidence="1 11">Endoplasmic reticulum membrane</location>
        <topology evidence="1 11">Multi-pass membrane protein</topology>
    </subcellularLocation>
</comment>
<dbReference type="GO" id="GO:0006506">
    <property type="term" value="P:GPI anchor biosynthetic process"/>
    <property type="evidence" value="ECO:0007669"/>
    <property type="project" value="UniProtKB-KW"/>
</dbReference>
<keyword evidence="5" id="KW-0808">Transferase</keyword>
<dbReference type="EC" id="2.4.1.-" evidence="11"/>
<name>A0AAV2Q8M2_MEGNR</name>
<evidence type="ECO:0000313" key="13">
    <source>
        <dbReference type="EMBL" id="CAL4074494.1"/>
    </source>
</evidence>
<feature type="transmembrane region" description="Helical" evidence="11">
    <location>
        <begin position="330"/>
        <end position="349"/>
    </location>
</feature>
<evidence type="ECO:0000256" key="5">
    <source>
        <dbReference type="ARBA" id="ARBA00022679"/>
    </source>
</evidence>
<evidence type="ECO:0000256" key="10">
    <source>
        <dbReference type="ARBA" id="ARBA00038466"/>
    </source>
</evidence>
<proteinExistence type="inferred from homology"/>
<keyword evidence="7 11" id="KW-0256">Endoplasmic reticulum</keyword>
<comment type="caution">
    <text evidence="13">The sequence shown here is derived from an EMBL/GenBank/DDBJ whole genome shotgun (WGS) entry which is preliminary data.</text>
</comment>
<feature type="compositionally biased region" description="Acidic residues" evidence="12">
    <location>
        <begin position="645"/>
        <end position="657"/>
    </location>
</feature>
<evidence type="ECO:0000256" key="8">
    <source>
        <dbReference type="ARBA" id="ARBA00022989"/>
    </source>
</evidence>
<feature type="region of interest" description="Disordered" evidence="12">
    <location>
        <begin position="645"/>
        <end position="682"/>
    </location>
</feature>
<evidence type="ECO:0000313" key="14">
    <source>
        <dbReference type="Proteomes" id="UP001497623"/>
    </source>
</evidence>
<comment type="pathway">
    <text evidence="2">Glycolipid biosynthesis; glycosylphosphatidylinositol-anchor biosynthesis.</text>
</comment>
<dbReference type="Proteomes" id="UP001497623">
    <property type="component" value="Unassembled WGS sequence"/>
</dbReference>
<accession>A0AAV2Q8M2</accession>
<dbReference type="InterPro" id="IPR005599">
    <property type="entry name" value="GPI_mannosylTrfase"/>
</dbReference>
<comment type="similarity">
    <text evidence="10">Belongs to the glycosyltransferase 22 family. PIGZ subfamily.</text>
</comment>
<dbReference type="PANTHER" id="PTHR22760:SF3">
    <property type="entry name" value="GPI MANNOSYLTRANSFERASE 4"/>
    <property type="match status" value="1"/>
</dbReference>
<sequence>MARDMLDIDAPKPWEYNSTNPIRSVSFSAVVSLPYVALKFVAPYCMSLWSWEVLTPYNLLVAPRFYITMLSFIVDFCVYRIACLCYIRPWKCMEVFASSYVMLVYATRTFSNTVELILMAVLLWRVCESMVDSTKIMRKQCILDDLYQSVERIENKVKLKRLKSKLPPYNYGDSFTISVIATYGLFVRPTFVIFSFVPIAYWLQRGVVSKEVDFSYFNMRAASLVPGIVLTFFGCVLLDSFYYGSVSFEEIMYWNLTAASFTVTPFNFILYNVQGSNLAQHGLHPHFLHLVVNIPIVHGVLGMLGLWSVTKWFVSITTHRISKKPKVTSMATMLLLTFIFPVMVLSLIPHQEPRFIIPTLIPLVLLHSDQLILWSIPKFKFMKHFLFVMWHTWNMFAVVIFGFLHQGGVTNSMIRVHKHISEQPAQTSMHILFAHMYTPPTFLLMRKMWAEAETDLGGRYRIGRYVHTYTIGGAHPPDSFHDIAATIHQSAVKNSNTTKQQEVIICLPASLTTEFLEYKPENVSVKHIERIRGHLTLEDPPDLSLQGVKFTEKCGQLCHLIQRIDQFSIDIFLIKYDQSFNYDPIYTSNFAIEEDTEEYIKDKFENVKENIKDKSEEDTTFFHVKYDDDYKELFDFDDDFDDEEFNEELNEKEDDSEQADKNSDSFDIEESDDDDFRFIDEL</sequence>
<evidence type="ECO:0000256" key="11">
    <source>
        <dbReference type="RuleBase" id="RU363075"/>
    </source>
</evidence>
<evidence type="ECO:0000256" key="7">
    <source>
        <dbReference type="ARBA" id="ARBA00022824"/>
    </source>
</evidence>
<dbReference type="GO" id="GO:0005789">
    <property type="term" value="C:endoplasmic reticulum membrane"/>
    <property type="evidence" value="ECO:0007669"/>
    <property type="project" value="UniProtKB-SubCell"/>
</dbReference>
<evidence type="ECO:0000256" key="3">
    <source>
        <dbReference type="ARBA" id="ARBA00022502"/>
    </source>
</evidence>
<protein>
    <recommendedName>
        <fullName evidence="11">Mannosyltransferase</fullName>
        <ecNumber evidence="11">2.4.1.-</ecNumber>
    </recommendedName>
</protein>
<evidence type="ECO:0000256" key="2">
    <source>
        <dbReference type="ARBA" id="ARBA00004687"/>
    </source>
</evidence>
<evidence type="ECO:0000256" key="12">
    <source>
        <dbReference type="SAM" id="MobiDB-lite"/>
    </source>
</evidence>
<keyword evidence="9 11" id="KW-0472">Membrane</keyword>
<dbReference type="AlphaFoldDB" id="A0AAV2Q8M2"/>
<feature type="transmembrane region" description="Helical" evidence="11">
    <location>
        <begin position="64"/>
        <end position="87"/>
    </location>
</feature>
<reference evidence="13 14" key="1">
    <citation type="submission" date="2024-05" db="EMBL/GenBank/DDBJ databases">
        <authorList>
            <person name="Wallberg A."/>
        </authorList>
    </citation>
    <scope>NUCLEOTIDE SEQUENCE [LARGE SCALE GENOMIC DNA]</scope>
</reference>
<feature type="transmembrane region" description="Helical" evidence="11">
    <location>
        <begin position="21"/>
        <end position="44"/>
    </location>
</feature>
<dbReference type="PANTHER" id="PTHR22760">
    <property type="entry name" value="GLYCOSYLTRANSFERASE"/>
    <property type="match status" value="1"/>
</dbReference>
<keyword evidence="6 11" id="KW-0812">Transmembrane</keyword>
<feature type="transmembrane region" description="Helical" evidence="11">
    <location>
        <begin position="224"/>
        <end position="244"/>
    </location>
</feature>
<evidence type="ECO:0000256" key="1">
    <source>
        <dbReference type="ARBA" id="ARBA00004477"/>
    </source>
</evidence>
<keyword evidence="8 11" id="KW-1133">Transmembrane helix</keyword>
<evidence type="ECO:0000256" key="9">
    <source>
        <dbReference type="ARBA" id="ARBA00023136"/>
    </source>
</evidence>
<keyword evidence="4 11" id="KW-0328">Glycosyltransferase</keyword>
<feature type="transmembrane region" description="Helical" evidence="11">
    <location>
        <begin position="385"/>
        <end position="404"/>
    </location>
</feature>
<evidence type="ECO:0000256" key="4">
    <source>
        <dbReference type="ARBA" id="ARBA00022676"/>
    </source>
</evidence>
<keyword evidence="3" id="KW-0337">GPI-anchor biosynthesis</keyword>
<feature type="compositionally biased region" description="Acidic residues" evidence="12">
    <location>
        <begin position="666"/>
        <end position="675"/>
    </location>
</feature>